<name>A0ABR2KTZ0_9EUKA</name>
<evidence type="ECO:0000313" key="4">
    <source>
        <dbReference type="Proteomes" id="UP001470230"/>
    </source>
</evidence>
<dbReference type="Proteomes" id="UP001470230">
    <property type="component" value="Unassembled WGS sequence"/>
</dbReference>
<gene>
    <name evidence="3" type="ORF">M9Y10_022822</name>
</gene>
<evidence type="ECO:0000256" key="2">
    <source>
        <dbReference type="ARBA" id="ARBA00022835"/>
    </source>
</evidence>
<keyword evidence="2" id="KW-0271">Exosome</keyword>
<protein>
    <recommendedName>
        <fullName evidence="5">S1 motif domain-containing protein</fullName>
    </recommendedName>
</protein>
<dbReference type="SUPFAM" id="SSF50249">
    <property type="entry name" value="Nucleic acid-binding proteins"/>
    <property type="match status" value="1"/>
</dbReference>
<dbReference type="InterPro" id="IPR039771">
    <property type="entry name" value="Csl4"/>
</dbReference>
<comment type="subcellular location">
    <subcellularLocation>
        <location evidence="1">Nucleus</location>
        <location evidence="1">Nucleolus</location>
    </subcellularLocation>
</comment>
<sequence length="148" mass="16380">MAEIKLPGDFVVNIDESQKPFLSKKGDYISTNVIGVQTNEHFNILKKSVVPKVHDIIIGRVIRVKRKEAHLVILTTNDIPLHSMLLAELRSVDIAAKDVDNQVASKFCQPGDLIKARVVALGRSGFYAQVSTAEEGLGVYKLTQEQKL</sequence>
<reference evidence="3 4" key="1">
    <citation type="submission" date="2024-04" db="EMBL/GenBank/DDBJ databases">
        <title>Tritrichomonas musculus Genome.</title>
        <authorList>
            <person name="Alves-Ferreira E."/>
            <person name="Grigg M."/>
            <person name="Lorenzi H."/>
            <person name="Galac M."/>
        </authorList>
    </citation>
    <scope>NUCLEOTIDE SEQUENCE [LARGE SCALE GENOMIC DNA]</scope>
    <source>
        <strain evidence="3 4">EAF2021</strain>
    </source>
</reference>
<dbReference type="EMBL" id="JAPFFF010000003">
    <property type="protein sequence ID" value="KAK8894387.1"/>
    <property type="molecule type" value="Genomic_DNA"/>
</dbReference>
<accession>A0ABR2KTZ0</accession>
<dbReference type="Gene3D" id="2.40.50.140">
    <property type="entry name" value="Nucleic acid-binding proteins"/>
    <property type="match status" value="1"/>
</dbReference>
<comment type="caution">
    <text evidence="3">The sequence shown here is derived from an EMBL/GenBank/DDBJ whole genome shotgun (WGS) entry which is preliminary data.</text>
</comment>
<evidence type="ECO:0000256" key="1">
    <source>
        <dbReference type="ARBA" id="ARBA00004604"/>
    </source>
</evidence>
<dbReference type="PANTHER" id="PTHR12686">
    <property type="entry name" value="3'-5' EXORIBONUCLEASE CSL4-RELATED"/>
    <property type="match status" value="1"/>
</dbReference>
<proteinExistence type="predicted"/>
<dbReference type="InterPro" id="IPR012340">
    <property type="entry name" value="NA-bd_OB-fold"/>
</dbReference>
<evidence type="ECO:0000313" key="3">
    <source>
        <dbReference type="EMBL" id="KAK8894387.1"/>
    </source>
</evidence>
<keyword evidence="4" id="KW-1185">Reference proteome</keyword>
<organism evidence="3 4">
    <name type="scientific">Tritrichomonas musculus</name>
    <dbReference type="NCBI Taxonomy" id="1915356"/>
    <lineage>
        <taxon>Eukaryota</taxon>
        <taxon>Metamonada</taxon>
        <taxon>Parabasalia</taxon>
        <taxon>Tritrichomonadida</taxon>
        <taxon>Tritrichomonadidae</taxon>
        <taxon>Tritrichomonas</taxon>
    </lineage>
</organism>
<dbReference type="PANTHER" id="PTHR12686:SF8">
    <property type="entry name" value="EXOSOME COMPLEX COMPONENT CSL4"/>
    <property type="match status" value="1"/>
</dbReference>
<evidence type="ECO:0008006" key="5">
    <source>
        <dbReference type="Google" id="ProtNLM"/>
    </source>
</evidence>